<reference evidence="1" key="1">
    <citation type="journal article" date="2025" name="Int. J. Syst. Evol. Microbiol.">
        <title>Inconstantimicrobium mannanitabidum sp. nov., a novel member of the family Clostridiaceae isolated from anoxic soil under the treatment of reductive soil disinfestation.</title>
        <authorList>
            <person name="Ueki A."/>
            <person name="Tonouchi A."/>
            <person name="Honma S."/>
            <person name="Kaku N."/>
            <person name="Ueki K."/>
        </authorList>
    </citation>
    <scope>NUCLEOTIDE SEQUENCE</scope>
    <source>
        <strain evidence="1">TW13</strain>
    </source>
</reference>
<evidence type="ECO:0000313" key="2">
    <source>
        <dbReference type="Proteomes" id="UP001058074"/>
    </source>
</evidence>
<dbReference type="EMBL" id="BROD01000001">
    <property type="protein sequence ID" value="GKX65204.1"/>
    <property type="molecule type" value="Genomic_DNA"/>
</dbReference>
<name>A0ACB5R7N8_9CLOT</name>
<comment type="caution">
    <text evidence="1">The sequence shown here is derived from an EMBL/GenBank/DDBJ whole genome shotgun (WGS) entry which is preliminary data.</text>
</comment>
<proteinExistence type="predicted"/>
<accession>A0ACB5R7N8</accession>
<protein>
    <submittedName>
        <fullName evidence="1">MATE family efflux transporter</fullName>
    </submittedName>
</protein>
<evidence type="ECO:0000313" key="1">
    <source>
        <dbReference type="EMBL" id="GKX65204.1"/>
    </source>
</evidence>
<dbReference type="Proteomes" id="UP001058074">
    <property type="component" value="Unassembled WGS sequence"/>
</dbReference>
<sequence>MEINKNHTFYKMLLAIAVPIAIQSFFSTSLNIVDSLMVGGLQEEALAAVGLANQYYYFFILIVFGICSGSATFTAQFWGNKDIKNIKRILGVVLLSCGIISIIFALGAMIMPNYIMSIFIKDSKTIELGSAFLRIISVSYIITSISFAYSASCRSIGETKAIMKASTLSLLCNTILNYILIYGKFGMPAMGVSGSALATVIARIVELILILRFVYKNKTPLNANLQELLNISKEFVIKFYRTTLPVIFNEALWSLGIIIYSIAYGRISIEAVAAIQICNAVQNLFMIVAKSISTASAVMIGNRIGENDNESVRVYVRNFSKLSISLGIITGILMALLSPAFVNLYNIKPEVKLETIRTLYVICMYLSVKFFNITMVVGFFRSGGDTTFACFLDAGTVWLIGIPLAFLSVLVFKLPLHWVVALLSLEEVVKSLIGARRIKSYIWMRNVIQDMG</sequence>
<organism evidence="1 2">
    <name type="scientific">Inconstantimicrobium mannanitabidum</name>
    <dbReference type="NCBI Taxonomy" id="1604901"/>
    <lineage>
        <taxon>Bacteria</taxon>
        <taxon>Bacillati</taxon>
        <taxon>Bacillota</taxon>
        <taxon>Clostridia</taxon>
        <taxon>Eubacteriales</taxon>
        <taxon>Clostridiaceae</taxon>
        <taxon>Inconstantimicrobium</taxon>
    </lineage>
</organism>
<gene>
    <name evidence="1" type="ORF">rsdtw13_04620</name>
</gene>
<keyword evidence="2" id="KW-1185">Reference proteome</keyword>